<feature type="non-terminal residue" evidence="1">
    <location>
        <position position="57"/>
    </location>
</feature>
<dbReference type="Proteomes" id="UP001175353">
    <property type="component" value="Unassembled WGS sequence"/>
</dbReference>
<dbReference type="AlphaFoldDB" id="A0AAN6GZ29"/>
<name>A0AAN6GZ29_9PEZI</name>
<dbReference type="EMBL" id="JAUJLE010000788">
    <property type="protein sequence ID" value="KAK0950699.1"/>
    <property type="molecule type" value="Genomic_DNA"/>
</dbReference>
<comment type="caution">
    <text evidence="1">The sequence shown here is derived from an EMBL/GenBank/DDBJ whole genome shotgun (WGS) entry which is preliminary data.</text>
</comment>
<protein>
    <submittedName>
        <fullName evidence="1">Uncharacterized protein</fullName>
    </submittedName>
</protein>
<organism evidence="1 2">
    <name type="scientific">Friedmanniomyces endolithicus</name>
    <dbReference type="NCBI Taxonomy" id="329885"/>
    <lineage>
        <taxon>Eukaryota</taxon>
        <taxon>Fungi</taxon>
        <taxon>Dikarya</taxon>
        <taxon>Ascomycota</taxon>
        <taxon>Pezizomycotina</taxon>
        <taxon>Dothideomycetes</taxon>
        <taxon>Dothideomycetidae</taxon>
        <taxon>Mycosphaerellales</taxon>
        <taxon>Teratosphaeriaceae</taxon>
        <taxon>Friedmanniomyces</taxon>
    </lineage>
</organism>
<accession>A0AAN6GZ29</accession>
<reference evidence="1" key="1">
    <citation type="submission" date="2023-06" db="EMBL/GenBank/DDBJ databases">
        <title>Black Yeasts Isolated from many extreme environments.</title>
        <authorList>
            <person name="Coleine C."/>
            <person name="Stajich J.E."/>
            <person name="Selbmann L."/>
        </authorList>
    </citation>
    <scope>NUCLEOTIDE SEQUENCE</scope>
    <source>
        <strain evidence="1">CCFEE 5200</strain>
    </source>
</reference>
<evidence type="ECO:0000313" key="2">
    <source>
        <dbReference type="Proteomes" id="UP001175353"/>
    </source>
</evidence>
<keyword evidence="2" id="KW-1185">Reference proteome</keyword>
<proteinExistence type="predicted"/>
<evidence type="ECO:0000313" key="1">
    <source>
        <dbReference type="EMBL" id="KAK0950699.1"/>
    </source>
</evidence>
<sequence>MTNRVLIQDGVAIKYGQVTRQEVANQRRAYQILDSNIVQVPFIYRYFTSEGTDYLVM</sequence>
<gene>
    <name evidence="1" type="ORF">LTR91_025474</name>
</gene>